<evidence type="ECO:0000313" key="1">
    <source>
        <dbReference type="EMBL" id="KAH0456933.1"/>
    </source>
</evidence>
<proteinExistence type="predicted"/>
<reference evidence="1 2" key="1">
    <citation type="journal article" date="2021" name="Hortic Res">
        <title>Chromosome-scale assembly of the Dendrobium chrysotoxum genome enhances the understanding of orchid evolution.</title>
        <authorList>
            <person name="Zhang Y."/>
            <person name="Zhang G.Q."/>
            <person name="Zhang D."/>
            <person name="Liu X.D."/>
            <person name="Xu X.Y."/>
            <person name="Sun W.H."/>
            <person name="Yu X."/>
            <person name="Zhu X."/>
            <person name="Wang Z.W."/>
            <person name="Zhao X."/>
            <person name="Zhong W.Y."/>
            <person name="Chen H."/>
            <person name="Yin W.L."/>
            <person name="Huang T."/>
            <person name="Niu S.C."/>
            <person name="Liu Z.J."/>
        </authorList>
    </citation>
    <scope>NUCLEOTIDE SEQUENCE [LARGE SCALE GENOMIC DNA]</scope>
    <source>
        <strain evidence="1">Lindl</strain>
    </source>
</reference>
<dbReference type="EMBL" id="JAGFBR010000013">
    <property type="protein sequence ID" value="KAH0456933.1"/>
    <property type="molecule type" value="Genomic_DNA"/>
</dbReference>
<sequence>MIHISRPPATTTSSHHLPVVVAATAKHRSPSLSGVSPVAQLFFFYVHIASHVSASMATWSGFE</sequence>
<accession>A0AAV7GN33</accession>
<evidence type="ECO:0000313" key="2">
    <source>
        <dbReference type="Proteomes" id="UP000775213"/>
    </source>
</evidence>
<dbReference type="Proteomes" id="UP000775213">
    <property type="component" value="Unassembled WGS sequence"/>
</dbReference>
<keyword evidence="2" id="KW-1185">Reference proteome</keyword>
<organism evidence="1 2">
    <name type="scientific">Dendrobium chrysotoxum</name>
    <name type="common">Orchid</name>
    <dbReference type="NCBI Taxonomy" id="161865"/>
    <lineage>
        <taxon>Eukaryota</taxon>
        <taxon>Viridiplantae</taxon>
        <taxon>Streptophyta</taxon>
        <taxon>Embryophyta</taxon>
        <taxon>Tracheophyta</taxon>
        <taxon>Spermatophyta</taxon>
        <taxon>Magnoliopsida</taxon>
        <taxon>Liliopsida</taxon>
        <taxon>Asparagales</taxon>
        <taxon>Orchidaceae</taxon>
        <taxon>Epidendroideae</taxon>
        <taxon>Malaxideae</taxon>
        <taxon>Dendrobiinae</taxon>
        <taxon>Dendrobium</taxon>
    </lineage>
</organism>
<comment type="caution">
    <text evidence="1">The sequence shown here is derived from an EMBL/GenBank/DDBJ whole genome shotgun (WGS) entry which is preliminary data.</text>
</comment>
<gene>
    <name evidence="1" type="ORF">IEQ34_014840</name>
</gene>
<dbReference type="AlphaFoldDB" id="A0AAV7GN33"/>
<protein>
    <submittedName>
        <fullName evidence="1">Uncharacterized protein</fullName>
    </submittedName>
</protein>
<name>A0AAV7GN33_DENCH</name>